<feature type="region of interest" description="Disordered" evidence="1">
    <location>
        <begin position="805"/>
        <end position="836"/>
    </location>
</feature>
<proteinExistence type="predicted"/>
<feature type="domain" description="Meiotically up-regulated protein Msb1/Mug8" evidence="2">
    <location>
        <begin position="264"/>
        <end position="384"/>
    </location>
</feature>
<feature type="region of interest" description="Disordered" evidence="1">
    <location>
        <begin position="609"/>
        <end position="661"/>
    </location>
</feature>
<dbReference type="Gene3D" id="1.10.555.10">
    <property type="entry name" value="Rho GTPase activation protein"/>
    <property type="match status" value="1"/>
</dbReference>
<evidence type="ECO:0000259" key="2">
    <source>
        <dbReference type="Pfam" id="PF08101"/>
    </source>
</evidence>
<dbReference type="InParanoid" id="A0A0H2RWT0"/>
<dbReference type="PANTHER" id="PTHR28093">
    <property type="entry name" value="MORPHOGENESIS-RELATED PROTEIN MSB1"/>
    <property type="match status" value="1"/>
</dbReference>
<feature type="compositionally biased region" description="Low complexity" evidence="1">
    <location>
        <begin position="556"/>
        <end position="570"/>
    </location>
</feature>
<keyword evidence="4" id="KW-1185">Reference proteome</keyword>
<accession>A0A0H2RWT0</accession>
<sequence>MPTFFSKILNLGKDKDKKGDSGTKDPQSPTSPKHSKRHSIHSLLEGKFEAVSPTVSEQGELAAKEQQEAKGTAESDSDKEKEKDKLVTLLSRPKARTKSPTRRSDDFPRLTLNLTLPSASDGEKKGGTRDLRTVLEGTVDGAPLLDDATLGKTRLSPPEALKLMKACAGVINERGLDTLGVMHPHWHSASPQLQRRLISLFMASIGQSASPKAQSTFEDGMEFTRSPHDIASVFRWALRHLQLEGHSFASAKDVEASTTGPLSWYGSLVDDERTGGYPPTAFSTILLPRVKAPHVDLLRLTADLMSVLAAHSEANGVSGSKLSMILGQYLLIGSQESGELSWKDFYERWENSGRALEHIFLCYLRDETSKGNIPKRVQELTAGYPYAKYAIEGDSRFPRPARFATRSFDALHVLITCEVPQQSKFREENSYPLPLSVIENALRSGVSGDAKELEQAWKQIQTLANTAGGEEEILEEGKAYDRRNLLSRILSDESIRLLSLRSEDGERVNKNTPTITMFSHVPGEARVYSKSHSSTNGAAVSNGKGKESANGISRNASETTATSTTVGGPTPISPIASDWTAFSSSGFGEDVLGSSFASTLLDSDVEKTQPVALESRRSLKKSGSKGHKGERAKSRERVGRRTNVTPLAASEVSKRESAPPVPTWKTASVSIVKLDEAFVDFWADALLDPIARPWPTFVVCQLKSNVNAEVSEGQTINWLVVEQAFVEPPPPPTPPVEEESLAQRASSPKPSIASETKRPGPIGRVSSTFKRFALFGSGTSYPEETDGGKRSSKGARVNEMGMVIPEEAVSPPMSPVPTASKEEKRESTVKDGPSDKEVTAAAAVAVGGVAVASTLNQVTEALKPDSEPKAEDSAPVTEEVKAGQPPGPPVEPESTKAADVHVVAPSTEDTISQPAVEPEAKAESEIAQGKQIQS</sequence>
<dbReference type="OrthoDB" id="3362494at2759"/>
<feature type="compositionally biased region" description="Basic and acidic residues" evidence="1">
    <location>
        <begin position="862"/>
        <end position="872"/>
    </location>
</feature>
<feature type="compositionally biased region" description="Basic and acidic residues" evidence="1">
    <location>
        <begin position="62"/>
        <end position="86"/>
    </location>
</feature>
<feature type="compositionally biased region" description="Basic and acidic residues" evidence="1">
    <location>
        <begin position="820"/>
        <end position="836"/>
    </location>
</feature>
<evidence type="ECO:0000313" key="3">
    <source>
        <dbReference type="EMBL" id="KLO16470.1"/>
    </source>
</evidence>
<feature type="region of interest" description="Disordered" evidence="1">
    <location>
        <begin position="1"/>
        <end position="128"/>
    </location>
</feature>
<organism evidence="3 4">
    <name type="scientific">Schizopora paradoxa</name>
    <dbReference type="NCBI Taxonomy" id="27342"/>
    <lineage>
        <taxon>Eukaryota</taxon>
        <taxon>Fungi</taxon>
        <taxon>Dikarya</taxon>
        <taxon>Basidiomycota</taxon>
        <taxon>Agaricomycotina</taxon>
        <taxon>Agaricomycetes</taxon>
        <taxon>Hymenochaetales</taxon>
        <taxon>Schizoporaceae</taxon>
        <taxon>Schizopora</taxon>
    </lineage>
</organism>
<name>A0A0H2RWT0_9AGAM</name>
<feature type="region of interest" description="Disordered" evidence="1">
    <location>
        <begin position="728"/>
        <end position="763"/>
    </location>
</feature>
<protein>
    <recommendedName>
        <fullName evidence="2">Meiotically up-regulated protein Msb1/Mug8 domain-containing protein</fullName>
    </recommendedName>
</protein>
<dbReference type="Proteomes" id="UP000053477">
    <property type="component" value="Unassembled WGS sequence"/>
</dbReference>
<reference evidence="3 4" key="1">
    <citation type="submission" date="2015-04" db="EMBL/GenBank/DDBJ databases">
        <title>Complete genome sequence of Schizopora paradoxa KUC8140, a cosmopolitan wood degrader in East Asia.</title>
        <authorList>
            <consortium name="DOE Joint Genome Institute"/>
            <person name="Min B."/>
            <person name="Park H."/>
            <person name="Jang Y."/>
            <person name="Kim J.-J."/>
            <person name="Kim K.H."/>
            <person name="Pangilinan J."/>
            <person name="Lipzen A."/>
            <person name="Riley R."/>
            <person name="Grigoriev I.V."/>
            <person name="Spatafora J.W."/>
            <person name="Choi I.-G."/>
        </authorList>
    </citation>
    <scope>NUCLEOTIDE SEQUENCE [LARGE SCALE GENOMIC DNA]</scope>
    <source>
        <strain evidence="3 4">KUC8140</strain>
    </source>
</reference>
<feature type="compositionally biased region" description="Basic and acidic residues" evidence="1">
    <location>
        <begin position="627"/>
        <end position="639"/>
    </location>
</feature>
<evidence type="ECO:0000313" key="4">
    <source>
        <dbReference type="Proteomes" id="UP000053477"/>
    </source>
</evidence>
<gene>
    <name evidence="3" type="ORF">SCHPADRAFT_208777</name>
</gene>
<dbReference type="InterPro" id="IPR037508">
    <property type="entry name" value="Msb1/Mug8"/>
</dbReference>
<dbReference type="PANTHER" id="PTHR28093:SF1">
    <property type="entry name" value="MORPHOGENESIS-RELATED PROTEIN MSB1"/>
    <property type="match status" value="1"/>
</dbReference>
<feature type="compositionally biased region" description="Basic and acidic residues" evidence="1">
    <location>
        <begin position="12"/>
        <end position="23"/>
    </location>
</feature>
<feature type="compositionally biased region" description="Polar residues" evidence="1">
    <location>
        <begin position="530"/>
        <end position="539"/>
    </location>
</feature>
<dbReference type="InterPro" id="IPR008936">
    <property type="entry name" value="Rho_GTPase_activation_prot"/>
</dbReference>
<dbReference type="STRING" id="27342.A0A0H2RWT0"/>
<evidence type="ECO:0000256" key="1">
    <source>
        <dbReference type="SAM" id="MobiDB-lite"/>
    </source>
</evidence>
<dbReference type="InterPro" id="IPR012965">
    <property type="entry name" value="Msb1/Mug8_dom"/>
</dbReference>
<dbReference type="Pfam" id="PF08101">
    <property type="entry name" value="Msb1-Mug8_dom"/>
    <property type="match status" value="1"/>
</dbReference>
<feature type="region of interest" description="Disordered" evidence="1">
    <location>
        <begin position="526"/>
        <end position="572"/>
    </location>
</feature>
<feature type="region of interest" description="Disordered" evidence="1">
    <location>
        <begin position="861"/>
        <end position="934"/>
    </location>
</feature>
<dbReference type="EMBL" id="KQ085915">
    <property type="protein sequence ID" value="KLO16470.1"/>
    <property type="molecule type" value="Genomic_DNA"/>
</dbReference>
<dbReference type="AlphaFoldDB" id="A0A0H2RWT0"/>